<reference evidence="2" key="1">
    <citation type="submission" date="2013-12" db="EMBL/GenBank/DDBJ databases">
        <title>The Genome Sequence of Aphanomyces astaci APO3.</title>
        <authorList>
            <consortium name="The Broad Institute Genomics Platform"/>
            <person name="Russ C."/>
            <person name="Tyler B."/>
            <person name="van West P."/>
            <person name="Dieguez-Uribeondo J."/>
            <person name="Young S.K."/>
            <person name="Zeng Q."/>
            <person name="Gargeya S."/>
            <person name="Fitzgerald M."/>
            <person name="Abouelleil A."/>
            <person name="Alvarado L."/>
            <person name="Chapman S.B."/>
            <person name="Gainer-Dewar J."/>
            <person name="Goldberg J."/>
            <person name="Griggs A."/>
            <person name="Gujja S."/>
            <person name="Hansen M."/>
            <person name="Howarth C."/>
            <person name="Imamovic A."/>
            <person name="Ireland A."/>
            <person name="Larimer J."/>
            <person name="McCowan C."/>
            <person name="Murphy C."/>
            <person name="Pearson M."/>
            <person name="Poon T.W."/>
            <person name="Priest M."/>
            <person name="Roberts A."/>
            <person name="Saif S."/>
            <person name="Shea T."/>
            <person name="Sykes S."/>
            <person name="Wortman J."/>
            <person name="Nusbaum C."/>
            <person name="Birren B."/>
        </authorList>
    </citation>
    <scope>NUCLEOTIDE SEQUENCE [LARGE SCALE GENOMIC DNA]</scope>
    <source>
        <strain evidence="2">APO3</strain>
    </source>
</reference>
<feature type="region of interest" description="Disordered" evidence="1">
    <location>
        <begin position="1"/>
        <end position="48"/>
    </location>
</feature>
<protein>
    <submittedName>
        <fullName evidence="2">Uncharacterized protein</fullName>
    </submittedName>
</protein>
<dbReference type="AlphaFoldDB" id="W4GQH2"/>
<gene>
    <name evidence="2" type="ORF">H257_05518</name>
</gene>
<dbReference type="GeneID" id="20807514"/>
<accession>W4GQH2</accession>
<feature type="compositionally biased region" description="Low complexity" evidence="1">
    <location>
        <begin position="29"/>
        <end position="48"/>
    </location>
</feature>
<dbReference type="EMBL" id="KI913123">
    <property type="protein sequence ID" value="ETV81990.1"/>
    <property type="molecule type" value="Genomic_DNA"/>
</dbReference>
<proteinExistence type="predicted"/>
<dbReference type="VEuPathDB" id="FungiDB:H257_05518"/>
<evidence type="ECO:0000313" key="2">
    <source>
        <dbReference type="EMBL" id="ETV81990.1"/>
    </source>
</evidence>
<dbReference type="RefSeq" id="XP_009828727.1">
    <property type="nucleotide sequence ID" value="XM_009830425.1"/>
</dbReference>
<evidence type="ECO:0000256" key="1">
    <source>
        <dbReference type="SAM" id="MobiDB-lite"/>
    </source>
</evidence>
<sequence>MDSHARSLPGPSRHKNSWRRFGRNLLKTSTSRSVASPQASSSTWMRRA</sequence>
<feature type="compositionally biased region" description="Basic residues" evidence="1">
    <location>
        <begin position="12"/>
        <end position="22"/>
    </location>
</feature>
<name>W4GQH2_APHAT</name>
<organism evidence="2">
    <name type="scientific">Aphanomyces astaci</name>
    <name type="common">Crayfish plague agent</name>
    <dbReference type="NCBI Taxonomy" id="112090"/>
    <lineage>
        <taxon>Eukaryota</taxon>
        <taxon>Sar</taxon>
        <taxon>Stramenopiles</taxon>
        <taxon>Oomycota</taxon>
        <taxon>Saprolegniomycetes</taxon>
        <taxon>Saprolegniales</taxon>
        <taxon>Verrucalvaceae</taxon>
        <taxon>Aphanomyces</taxon>
    </lineage>
</organism>